<evidence type="ECO:0000256" key="3">
    <source>
        <dbReference type="ARBA" id="ARBA00022452"/>
    </source>
</evidence>
<proteinExistence type="inferred from homology"/>
<evidence type="ECO:0000256" key="1">
    <source>
        <dbReference type="ARBA" id="ARBA00004571"/>
    </source>
</evidence>
<keyword evidence="10" id="KW-1185">Reference proteome</keyword>
<evidence type="ECO:0000256" key="5">
    <source>
        <dbReference type="ARBA" id="ARBA00022729"/>
    </source>
</evidence>
<dbReference type="SUPFAM" id="SSF56935">
    <property type="entry name" value="Porins"/>
    <property type="match status" value="1"/>
</dbReference>
<feature type="chain" id="PRO_5047224317" evidence="8">
    <location>
        <begin position="25"/>
        <end position="411"/>
    </location>
</feature>
<evidence type="ECO:0000256" key="8">
    <source>
        <dbReference type="SAM" id="SignalP"/>
    </source>
</evidence>
<dbReference type="Proteomes" id="UP001595583">
    <property type="component" value="Unassembled WGS sequence"/>
</dbReference>
<reference evidence="10" key="1">
    <citation type="journal article" date="2019" name="Int. J. Syst. Evol. Microbiol.">
        <title>The Global Catalogue of Microorganisms (GCM) 10K type strain sequencing project: providing services to taxonomists for standard genome sequencing and annotation.</title>
        <authorList>
            <consortium name="The Broad Institute Genomics Platform"/>
            <consortium name="The Broad Institute Genome Sequencing Center for Infectious Disease"/>
            <person name="Wu L."/>
            <person name="Ma J."/>
        </authorList>
    </citation>
    <scope>NUCLEOTIDE SEQUENCE [LARGE SCALE GENOMIC DNA]</scope>
    <source>
        <strain evidence="10">KCTC 52165</strain>
    </source>
</reference>
<keyword evidence="5 8" id="KW-0732">Signal</keyword>
<dbReference type="RefSeq" id="WP_378225732.1">
    <property type="nucleotide sequence ID" value="NZ_JBHRTK010000035.1"/>
</dbReference>
<evidence type="ECO:0000256" key="7">
    <source>
        <dbReference type="ARBA" id="ARBA00023237"/>
    </source>
</evidence>
<dbReference type="Gene3D" id="2.40.160.60">
    <property type="entry name" value="Outer membrane protein transport protein (OMPP1/FadL/TodX)"/>
    <property type="match status" value="1"/>
</dbReference>
<dbReference type="Pfam" id="PF03349">
    <property type="entry name" value="Toluene_X"/>
    <property type="match status" value="1"/>
</dbReference>
<name>A0ABV7KIN1_9HYPH</name>
<dbReference type="PANTHER" id="PTHR35093:SF8">
    <property type="entry name" value="OUTER MEMBRANE PROTEIN NMB0088-RELATED"/>
    <property type="match status" value="1"/>
</dbReference>
<evidence type="ECO:0000313" key="10">
    <source>
        <dbReference type="Proteomes" id="UP001595583"/>
    </source>
</evidence>
<sequence length="411" mass="44074">MHARLKTLTGTALLSLAIGGSAYAGGFSRGTADTDILYEDGNFNMRSGVTYVSPRREFSRNPNPQLVGTRYTEDYVIPSAAIKINLSDNLRCAGTFVNNIGGSAKYEFPTASGKVLEEFTTYETAATCGLGFDVGPGRLWVLGGGFAETLDYLRKDSYAAVGLGEGVLDLEGQKYGYRIGAAYEIPEIALRGQIMYRSGTDYGAEGTATAPRGVLYLALKNQGVPDVFNPFAGGNPLQSTPLDAYGVGSLPQSVELKFQTGIAPDWLAFGAVKWTDWSSLTRLDVRSVEGDMLLLSDEYYWRDGWTVTGGLGHKFNDTFSGLVSLTWDRGVSTGYDLQGDVYTAAVGVTMKDRIGGELRGGVGLSYLASAAETKYGADPNITDSDPDGRHGDQAVKAGYAFAFNLGYSLKW</sequence>
<comment type="similarity">
    <text evidence="2">Belongs to the OmpP1/FadL family.</text>
</comment>
<comment type="subcellular location">
    <subcellularLocation>
        <location evidence="1">Cell outer membrane</location>
        <topology evidence="1">Multi-pass membrane protein</topology>
    </subcellularLocation>
</comment>
<dbReference type="InterPro" id="IPR005017">
    <property type="entry name" value="OMPP1/FadL/TodX"/>
</dbReference>
<comment type="caution">
    <text evidence="9">The sequence shown here is derived from an EMBL/GenBank/DDBJ whole genome shotgun (WGS) entry which is preliminary data.</text>
</comment>
<gene>
    <name evidence="9" type="ORF">ACFOHJ_24540</name>
</gene>
<keyword evidence="7" id="KW-0998">Cell outer membrane</keyword>
<evidence type="ECO:0000256" key="4">
    <source>
        <dbReference type="ARBA" id="ARBA00022692"/>
    </source>
</evidence>
<dbReference type="PANTHER" id="PTHR35093">
    <property type="entry name" value="OUTER MEMBRANE PROTEIN NMB0088-RELATED"/>
    <property type="match status" value="1"/>
</dbReference>
<keyword evidence="4" id="KW-0812">Transmembrane</keyword>
<keyword evidence="6" id="KW-0472">Membrane</keyword>
<keyword evidence="3" id="KW-1134">Transmembrane beta strand</keyword>
<evidence type="ECO:0000256" key="2">
    <source>
        <dbReference type="ARBA" id="ARBA00008163"/>
    </source>
</evidence>
<accession>A0ABV7KIN1</accession>
<organism evidence="9 10">
    <name type="scientific">Aquamicrobium soli</name>
    <dbReference type="NCBI Taxonomy" id="1811518"/>
    <lineage>
        <taxon>Bacteria</taxon>
        <taxon>Pseudomonadati</taxon>
        <taxon>Pseudomonadota</taxon>
        <taxon>Alphaproteobacteria</taxon>
        <taxon>Hyphomicrobiales</taxon>
        <taxon>Phyllobacteriaceae</taxon>
        <taxon>Aquamicrobium</taxon>
    </lineage>
</organism>
<evidence type="ECO:0000313" key="9">
    <source>
        <dbReference type="EMBL" id="MFC3209398.1"/>
    </source>
</evidence>
<feature type="signal peptide" evidence="8">
    <location>
        <begin position="1"/>
        <end position="24"/>
    </location>
</feature>
<evidence type="ECO:0000256" key="6">
    <source>
        <dbReference type="ARBA" id="ARBA00023136"/>
    </source>
</evidence>
<protein>
    <submittedName>
        <fullName evidence="9">Outer membrane protein transport protein</fullName>
    </submittedName>
</protein>
<dbReference type="EMBL" id="JBHRTK010000035">
    <property type="protein sequence ID" value="MFC3209398.1"/>
    <property type="molecule type" value="Genomic_DNA"/>
</dbReference>